<evidence type="ECO:0000313" key="2">
    <source>
        <dbReference type="EMBL" id="KAF5948386.1"/>
    </source>
</evidence>
<reference evidence="3" key="1">
    <citation type="journal article" date="2020" name="Nat. Commun.">
        <title>Genome assembly of wild tea tree DASZ reveals pedigree and selection history of tea varieties.</title>
        <authorList>
            <person name="Zhang W."/>
            <person name="Zhang Y."/>
            <person name="Qiu H."/>
            <person name="Guo Y."/>
            <person name="Wan H."/>
            <person name="Zhang X."/>
            <person name="Scossa F."/>
            <person name="Alseekh S."/>
            <person name="Zhang Q."/>
            <person name="Wang P."/>
            <person name="Xu L."/>
            <person name="Schmidt M.H."/>
            <person name="Jia X."/>
            <person name="Li D."/>
            <person name="Zhu A."/>
            <person name="Guo F."/>
            <person name="Chen W."/>
            <person name="Ni D."/>
            <person name="Usadel B."/>
            <person name="Fernie A.R."/>
            <person name="Wen W."/>
        </authorList>
    </citation>
    <scope>NUCLEOTIDE SEQUENCE [LARGE SCALE GENOMIC DNA]</scope>
    <source>
        <strain evidence="3">cv. G240</strain>
    </source>
</reference>
<protein>
    <recommendedName>
        <fullName evidence="4">FBD domain-containing protein</fullName>
    </recommendedName>
</protein>
<dbReference type="AlphaFoldDB" id="A0A7J7H9F1"/>
<proteinExistence type="predicted"/>
<evidence type="ECO:0000313" key="3">
    <source>
        <dbReference type="Proteomes" id="UP000593564"/>
    </source>
</evidence>
<evidence type="ECO:0000256" key="1">
    <source>
        <dbReference type="SAM" id="Coils"/>
    </source>
</evidence>
<accession>A0A7J7H9F1</accession>
<comment type="caution">
    <text evidence="2">The sequence shown here is derived from an EMBL/GenBank/DDBJ whole genome shotgun (WGS) entry which is preliminary data.</text>
</comment>
<keyword evidence="1" id="KW-0175">Coiled coil</keyword>
<dbReference type="EMBL" id="JACBKZ010000006">
    <property type="protein sequence ID" value="KAF5948386.1"/>
    <property type="molecule type" value="Genomic_DNA"/>
</dbReference>
<sequence length="259" mass="29935">MDSTVGKGDEIIVGCILSIKTTLGDELELSIEVWEESVRKTMEEMGSRGRKMLMIQNRLGLWGRQWVEGKNLVIKRMQSLESASFYCLQLHCWRYADDEGYTIVKILEVVCQLKDLRLCSCYTGAFSTTEEQSLDYLSFDVTCLRIKTDLAKWETPGIAYMLRHSPNIVTLIISIDNIMGKEFQKDGECCKLQRPNITYQLWNLKTVKVYNFMKNLNQPLESLESTAEELLEMLQNCMNILKFLLKKLKGVGENDHYKL</sequence>
<organism evidence="2 3">
    <name type="scientific">Camellia sinensis</name>
    <name type="common">Tea plant</name>
    <name type="synonym">Thea sinensis</name>
    <dbReference type="NCBI Taxonomy" id="4442"/>
    <lineage>
        <taxon>Eukaryota</taxon>
        <taxon>Viridiplantae</taxon>
        <taxon>Streptophyta</taxon>
        <taxon>Embryophyta</taxon>
        <taxon>Tracheophyta</taxon>
        <taxon>Spermatophyta</taxon>
        <taxon>Magnoliopsida</taxon>
        <taxon>eudicotyledons</taxon>
        <taxon>Gunneridae</taxon>
        <taxon>Pentapetalae</taxon>
        <taxon>asterids</taxon>
        <taxon>Ericales</taxon>
        <taxon>Theaceae</taxon>
        <taxon>Camellia</taxon>
    </lineage>
</organism>
<reference evidence="2 3" key="2">
    <citation type="submission" date="2020-07" db="EMBL/GenBank/DDBJ databases">
        <title>Genome assembly of wild tea tree DASZ reveals pedigree and selection history of tea varieties.</title>
        <authorList>
            <person name="Zhang W."/>
        </authorList>
    </citation>
    <scope>NUCLEOTIDE SEQUENCE [LARGE SCALE GENOMIC DNA]</scope>
    <source>
        <strain evidence="3">cv. G240</strain>
        <tissue evidence="2">Leaf</tissue>
    </source>
</reference>
<dbReference type="Proteomes" id="UP000593564">
    <property type="component" value="Unassembled WGS sequence"/>
</dbReference>
<name>A0A7J7H9F1_CAMSI</name>
<feature type="coiled-coil region" evidence="1">
    <location>
        <begin position="213"/>
        <end position="240"/>
    </location>
</feature>
<evidence type="ECO:0008006" key="4">
    <source>
        <dbReference type="Google" id="ProtNLM"/>
    </source>
</evidence>
<gene>
    <name evidence="2" type="ORF">HYC85_014343</name>
</gene>
<keyword evidence="3" id="KW-1185">Reference proteome</keyword>